<keyword evidence="4" id="KW-1185">Reference proteome</keyword>
<dbReference type="Proteomes" id="UP000050741">
    <property type="component" value="Unassembled WGS sequence"/>
</dbReference>
<dbReference type="Gene3D" id="1.25.10.10">
    <property type="entry name" value="Leucine-rich Repeat Variant"/>
    <property type="match status" value="1"/>
</dbReference>
<dbReference type="SUPFAM" id="SSF48371">
    <property type="entry name" value="ARM repeat"/>
    <property type="match status" value="1"/>
</dbReference>
<evidence type="ECO:0000259" key="3">
    <source>
        <dbReference type="Pfam" id="PF11865"/>
    </source>
</evidence>
<name>A0A183C176_GLOPA</name>
<dbReference type="AlphaFoldDB" id="A0A183C176"/>
<evidence type="ECO:0000313" key="5">
    <source>
        <dbReference type="WBParaSite" id="GPLIN_000661900"/>
    </source>
</evidence>
<dbReference type="GO" id="GO:0010265">
    <property type="term" value="P:SCF complex assembly"/>
    <property type="evidence" value="ECO:0007669"/>
    <property type="project" value="InterPro"/>
</dbReference>
<feature type="domain" description="Serine/threonine-protein kinase mTOR" evidence="3">
    <location>
        <begin position="138"/>
        <end position="285"/>
    </location>
</feature>
<sequence length="475" mass="54256">MSINQVYHISGLLEKMTNVDKDFRYMAVNDLMAELSKQSITLDEDMERRIVRALLTLTQDKNGEVQNLACRCLGPLVHKIKLAQLETLVDALCANMVSQNEQLRDVSSIALKTVLNELPSGSIITSQMFVCVRRVVPKLIETLRTDYRGSSAVKLEVLDILGSLILRYGRTFNLMFDEIENILFVQLEKERQTMRKRAITTLGHLADVVSDEQFDRIVMKVLSTCDDPETELCCLKTFIIAVIAICRTSGARFAKFLSQIVPVLIQKCESEEDDELREICLQAFEIFAFRCTSELSPFVASIVQISIEMLSYDPNYNYGAEEDCIDAMEMDNPIEEDEEAGEQDDTYSDDDDLSWKVRKSAAKCIEALITFRAEKLVENHFGQLLISRFREREDNVKYDIFTAYSALLRLTKQMNPELASFQSQNTQSGNELLVETFPPSRFQQILKDEFTEEQKAVFAKLQQQDKDISIQAPQK</sequence>
<evidence type="ECO:0000256" key="1">
    <source>
        <dbReference type="ARBA" id="ARBA00022737"/>
    </source>
</evidence>
<dbReference type="InterPro" id="IPR016024">
    <property type="entry name" value="ARM-type_fold"/>
</dbReference>
<dbReference type="InterPro" id="IPR039852">
    <property type="entry name" value="CAND1/CAND2"/>
</dbReference>
<proteinExistence type="predicted"/>
<accession>A0A183C176</accession>
<dbReference type="InterPro" id="IPR011989">
    <property type="entry name" value="ARM-like"/>
</dbReference>
<dbReference type="Pfam" id="PF11865">
    <property type="entry name" value="mTOR_dom"/>
    <property type="match status" value="1"/>
</dbReference>
<organism evidence="4 5">
    <name type="scientific">Globodera pallida</name>
    <name type="common">Potato cyst nematode worm</name>
    <name type="synonym">Heterodera pallida</name>
    <dbReference type="NCBI Taxonomy" id="36090"/>
    <lineage>
        <taxon>Eukaryota</taxon>
        <taxon>Metazoa</taxon>
        <taxon>Ecdysozoa</taxon>
        <taxon>Nematoda</taxon>
        <taxon>Chromadorea</taxon>
        <taxon>Rhabditida</taxon>
        <taxon>Tylenchina</taxon>
        <taxon>Tylenchomorpha</taxon>
        <taxon>Tylenchoidea</taxon>
        <taxon>Heteroderidae</taxon>
        <taxon>Heteroderinae</taxon>
        <taxon>Globodera</taxon>
    </lineage>
</organism>
<protein>
    <submittedName>
        <fullName evidence="5">TIP120 domain-containing protein</fullName>
    </submittedName>
</protein>
<dbReference type="PANTHER" id="PTHR12696">
    <property type="entry name" value="TIP120"/>
    <property type="match status" value="1"/>
</dbReference>
<evidence type="ECO:0000313" key="4">
    <source>
        <dbReference type="Proteomes" id="UP000050741"/>
    </source>
</evidence>
<reference evidence="4" key="1">
    <citation type="submission" date="2014-05" db="EMBL/GenBank/DDBJ databases">
        <title>The genome and life-stage specific transcriptomes of Globodera pallida elucidate key aspects of plant parasitism by a cyst nematode.</title>
        <authorList>
            <person name="Cotton J.A."/>
            <person name="Lilley C.J."/>
            <person name="Jones L.M."/>
            <person name="Kikuchi T."/>
            <person name="Reid A.J."/>
            <person name="Thorpe P."/>
            <person name="Tsai I.J."/>
            <person name="Beasley H."/>
            <person name="Blok V."/>
            <person name="Cock P.J.A."/>
            <person name="Van den Akker S.E."/>
            <person name="Holroyd N."/>
            <person name="Hunt M."/>
            <person name="Mantelin S."/>
            <person name="Naghra H."/>
            <person name="Pain A."/>
            <person name="Palomares-Rius J.E."/>
            <person name="Zarowiecki M."/>
            <person name="Berriman M."/>
            <person name="Jones J.T."/>
            <person name="Urwin P.E."/>
        </authorList>
    </citation>
    <scope>NUCLEOTIDE SEQUENCE [LARGE SCALE GENOMIC DNA]</scope>
    <source>
        <strain evidence="4">Lindley</strain>
    </source>
</reference>
<reference evidence="5" key="2">
    <citation type="submission" date="2016-06" db="UniProtKB">
        <authorList>
            <consortium name="WormBaseParasite"/>
        </authorList>
    </citation>
    <scope>IDENTIFICATION</scope>
</reference>
<dbReference type="InterPro" id="IPR024585">
    <property type="entry name" value="mTOR_dom"/>
</dbReference>
<keyword evidence="1" id="KW-0677">Repeat</keyword>
<evidence type="ECO:0000256" key="2">
    <source>
        <dbReference type="ARBA" id="ARBA00022786"/>
    </source>
</evidence>
<dbReference type="WBParaSite" id="GPLIN_000661900">
    <property type="protein sequence ID" value="GPLIN_000661900"/>
    <property type="gene ID" value="GPLIN_000661900"/>
</dbReference>
<keyword evidence="2" id="KW-0833">Ubl conjugation pathway</keyword>